<dbReference type="EMBL" id="QGMY01000007">
    <property type="protein sequence ID" value="PWR72105.1"/>
    <property type="molecule type" value="Genomic_DNA"/>
</dbReference>
<dbReference type="OrthoDB" id="36424at2157"/>
<organism evidence="2 3">
    <name type="scientific">Methanospirillum lacunae</name>
    <dbReference type="NCBI Taxonomy" id="668570"/>
    <lineage>
        <taxon>Archaea</taxon>
        <taxon>Methanobacteriati</taxon>
        <taxon>Methanobacteriota</taxon>
        <taxon>Stenosarchaea group</taxon>
        <taxon>Methanomicrobia</taxon>
        <taxon>Methanomicrobiales</taxon>
        <taxon>Methanospirillaceae</taxon>
        <taxon>Methanospirillum</taxon>
    </lineage>
</organism>
<dbReference type="Pfam" id="PF03692">
    <property type="entry name" value="CxxCxxCC"/>
    <property type="match status" value="1"/>
</dbReference>
<comment type="caution">
    <text evidence="2">The sequence shown here is derived from an EMBL/GenBank/DDBJ whole genome shotgun (WGS) entry which is preliminary data.</text>
</comment>
<evidence type="ECO:0000313" key="3">
    <source>
        <dbReference type="Proteomes" id="UP000245657"/>
    </source>
</evidence>
<dbReference type="AlphaFoldDB" id="A0A2V2N0L9"/>
<dbReference type="Proteomes" id="UP000245657">
    <property type="component" value="Unassembled WGS sequence"/>
</dbReference>
<evidence type="ECO:0008006" key="4">
    <source>
        <dbReference type="Google" id="ProtNLM"/>
    </source>
</evidence>
<accession>A0A2V2N0L9</accession>
<sequence length="178" mass="20663">MDPDQTPGLAPVCLRCGRCCRYGPSINANSTDLKRWVIEDRTDILTFFQAYCTDGSYVNCAFFKNPQSLSRVLWTDMINPDTNDYYKDCPFLRPLSENKWYCSIYETRPAICTRFRPWEWGEKGEFFNCPVVERMSREASTSFSGTLIHSEKEERTTDTCNPGHVKDNLGTRKIHHHP</sequence>
<reference evidence="2 3" key="1">
    <citation type="submission" date="2018-05" db="EMBL/GenBank/DDBJ databases">
        <title>Draft genome of Methanospirillum lacunae Ki8-1.</title>
        <authorList>
            <person name="Dueholm M.S."/>
            <person name="Nielsen P.H."/>
            <person name="Bakmann L.F."/>
            <person name="Otzen D.E."/>
        </authorList>
    </citation>
    <scope>NUCLEOTIDE SEQUENCE [LARGE SCALE GENOMIC DNA]</scope>
    <source>
        <strain evidence="2 3">Ki8-1</strain>
    </source>
</reference>
<dbReference type="RefSeq" id="WP_109968595.1">
    <property type="nucleotide sequence ID" value="NZ_CP176093.1"/>
</dbReference>
<dbReference type="InterPro" id="IPR005358">
    <property type="entry name" value="Puta_zinc/iron-chelating_dom"/>
</dbReference>
<keyword evidence="3" id="KW-1185">Reference proteome</keyword>
<feature type="region of interest" description="Disordered" evidence="1">
    <location>
        <begin position="151"/>
        <end position="178"/>
    </location>
</feature>
<name>A0A2V2N0L9_9EURY</name>
<proteinExistence type="predicted"/>
<protein>
    <recommendedName>
        <fullName evidence="4">Zinc/iron-chelating domain-containing protein</fullName>
    </recommendedName>
</protein>
<evidence type="ECO:0000313" key="2">
    <source>
        <dbReference type="EMBL" id="PWR72105.1"/>
    </source>
</evidence>
<evidence type="ECO:0000256" key="1">
    <source>
        <dbReference type="SAM" id="MobiDB-lite"/>
    </source>
</evidence>
<dbReference type="GeneID" id="97548030"/>
<gene>
    <name evidence="2" type="ORF">DK846_08935</name>
</gene>